<protein>
    <submittedName>
        <fullName evidence="2">Uncharacterized protein</fullName>
    </submittedName>
</protein>
<dbReference type="HOGENOM" id="CLU_2253867_0_0_1"/>
<reference evidence="2" key="2">
    <citation type="submission" date="2015-03" db="UniProtKB">
        <authorList>
            <consortium name="EnsemblPlants"/>
        </authorList>
    </citation>
    <scope>IDENTIFICATION</scope>
</reference>
<organism evidence="2 3">
    <name type="scientific">Brassica oleracea var. oleracea</name>
    <dbReference type="NCBI Taxonomy" id="109376"/>
    <lineage>
        <taxon>Eukaryota</taxon>
        <taxon>Viridiplantae</taxon>
        <taxon>Streptophyta</taxon>
        <taxon>Embryophyta</taxon>
        <taxon>Tracheophyta</taxon>
        <taxon>Spermatophyta</taxon>
        <taxon>Magnoliopsida</taxon>
        <taxon>eudicotyledons</taxon>
        <taxon>Gunneridae</taxon>
        <taxon>Pentapetalae</taxon>
        <taxon>rosids</taxon>
        <taxon>malvids</taxon>
        <taxon>Brassicales</taxon>
        <taxon>Brassicaceae</taxon>
        <taxon>Brassiceae</taxon>
        <taxon>Brassica</taxon>
    </lineage>
</organism>
<keyword evidence="3" id="KW-1185">Reference proteome</keyword>
<feature type="region of interest" description="Disordered" evidence="1">
    <location>
        <begin position="38"/>
        <end position="69"/>
    </location>
</feature>
<name>A0A0D3BWS8_BRAOL</name>
<dbReference type="AlphaFoldDB" id="A0A0D3BWS8"/>
<dbReference type="EnsemblPlants" id="Bo4g106470.1">
    <property type="protein sequence ID" value="Bo4g106470.1"/>
    <property type="gene ID" value="Bo4g106470"/>
</dbReference>
<evidence type="ECO:0000313" key="2">
    <source>
        <dbReference type="EnsemblPlants" id="Bo4g106470.1"/>
    </source>
</evidence>
<evidence type="ECO:0000313" key="3">
    <source>
        <dbReference type="Proteomes" id="UP000032141"/>
    </source>
</evidence>
<reference evidence="2 3" key="1">
    <citation type="journal article" date="2014" name="Genome Biol.">
        <title>Transcriptome and methylome profiling reveals relics of genome dominance in the mesopolyploid Brassica oleracea.</title>
        <authorList>
            <person name="Parkin I.A."/>
            <person name="Koh C."/>
            <person name="Tang H."/>
            <person name="Robinson S.J."/>
            <person name="Kagale S."/>
            <person name="Clarke W.E."/>
            <person name="Town C.D."/>
            <person name="Nixon J."/>
            <person name="Krishnakumar V."/>
            <person name="Bidwell S.L."/>
            <person name="Denoeud F."/>
            <person name="Belcram H."/>
            <person name="Links M.G."/>
            <person name="Just J."/>
            <person name="Clarke C."/>
            <person name="Bender T."/>
            <person name="Huebert T."/>
            <person name="Mason A.S."/>
            <person name="Pires J.C."/>
            <person name="Barker G."/>
            <person name="Moore J."/>
            <person name="Walley P.G."/>
            <person name="Manoli S."/>
            <person name="Batley J."/>
            <person name="Edwards D."/>
            <person name="Nelson M.N."/>
            <person name="Wang X."/>
            <person name="Paterson A.H."/>
            <person name="King G."/>
            <person name="Bancroft I."/>
            <person name="Chalhoub B."/>
            <person name="Sharpe A.G."/>
        </authorList>
    </citation>
    <scope>NUCLEOTIDE SEQUENCE</scope>
    <source>
        <strain evidence="2 3">cv. TO1000</strain>
    </source>
</reference>
<feature type="compositionally biased region" description="Basic residues" evidence="1">
    <location>
        <begin position="42"/>
        <end position="56"/>
    </location>
</feature>
<sequence>MTWSMFEGFCEDNGSSGSVKHVWYKLPQETMDLLSNAPAARGRGRPWGRGRGCGRGRGREREPPVPRESGCYIGPHFGRVFDVWGPTVVSDQNSQGSQQQPQDS</sequence>
<dbReference type="Gramene" id="Bo4g106470.1">
    <property type="protein sequence ID" value="Bo4g106470.1"/>
    <property type="gene ID" value="Bo4g106470"/>
</dbReference>
<proteinExistence type="predicted"/>
<accession>A0A0D3BWS8</accession>
<dbReference type="Proteomes" id="UP000032141">
    <property type="component" value="Chromosome C4"/>
</dbReference>
<evidence type="ECO:0000256" key="1">
    <source>
        <dbReference type="SAM" id="MobiDB-lite"/>
    </source>
</evidence>